<dbReference type="Proteomes" id="UP001629113">
    <property type="component" value="Unassembled WGS sequence"/>
</dbReference>
<dbReference type="SUPFAM" id="SSF47807">
    <property type="entry name" value="5' to 3' exonuclease, C-terminal subdomain"/>
    <property type="match status" value="1"/>
</dbReference>
<keyword evidence="6" id="KW-0255">Endonuclease</keyword>
<evidence type="ECO:0000313" key="7">
    <source>
        <dbReference type="Proteomes" id="UP001629113"/>
    </source>
</evidence>
<dbReference type="InterPro" id="IPR037316">
    <property type="entry name" value="Yen1_H3TH"/>
</dbReference>
<dbReference type="SMART" id="SM00485">
    <property type="entry name" value="XPGN"/>
    <property type="match status" value="1"/>
</dbReference>
<evidence type="ECO:0000256" key="1">
    <source>
        <dbReference type="ARBA" id="ARBA00022722"/>
    </source>
</evidence>
<feature type="region of interest" description="Disordered" evidence="3">
    <location>
        <begin position="406"/>
        <end position="456"/>
    </location>
</feature>
<protein>
    <submittedName>
        <fullName evidence="6">Flap structure-specific endonuclease</fullName>
    </submittedName>
</protein>
<keyword evidence="1" id="KW-0540">Nuclease</keyword>
<dbReference type="CDD" id="cd09870">
    <property type="entry name" value="PIN_YEN1"/>
    <property type="match status" value="1"/>
</dbReference>
<dbReference type="PANTHER" id="PTHR11081:SF75">
    <property type="entry name" value="ENDONUCLEASE, PUTATIVE (AFU_ORTHOLOGUE AFUA_3G13260)-RELATED"/>
    <property type="match status" value="1"/>
</dbReference>
<dbReference type="InterPro" id="IPR029060">
    <property type="entry name" value="PIN-like_dom_sf"/>
</dbReference>
<dbReference type="PRINTS" id="PR00853">
    <property type="entry name" value="XPGRADSUPER"/>
</dbReference>
<feature type="domain" description="XPG-I" evidence="4">
    <location>
        <begin position="109"/>
        <end position="185"/>
    </location>
</feature>
<dbReference type="CDD" id="cd09906">
    <property type="entry name" value="H3TH_YEN1"/>
    <property type="match status" value="1"/>
</dbReference>
<dbReference type="InterPro" id="IPR006084">
    <property type="entry name" value="XPG/Rad2"/>
</dbReference>
<dbReference type="SMART" id="SM00484">
    <property type="entry name" value="XPGI"/>
    <property type="match status" value="1"/>
</dbReference>
<dbReference type="PANTHER" id="PTHR11081">
    <property type="entry name" value="FLAP ENDONUCLEASE FAMILY MEMBER"/>
    <property type="match status" value="1"/>
</dbReference>
<feature type="region of interest" description="Disordered" evidence="3">
    <location>
        <begin position="572"/>
        <end position="598"/>
    </location>
</feature>
<dbReference type="InterPro" id="IPR006085">
    <property type="entry name" value="XPG_DNA_repair_N"/>
</dbReference>
<dbReference type="GO" id="GO:0004519">
    <property type="term" value="F:endonuclease activity"/>
    <property type="evidence" value="ECO:0007669"/>
    <property type="project" value="UniProtKB-KW"/>
</dbReference>
<dbReference type="Gene3D" id="1.10.150.20">
    <property type="entry name" value="5' to 3' exonuclease, C-terminal subdomain"/>
    <property type="match status" value="1"/>
</dbReference>
<dbReference type="Pfam" id="PF18380">
    <property type="entry name" value="GEN1_C"/>
    <property type="match status" value="1"/>
</dbReference>
<gene>
    <name evidence="6" type="ORF">PVAG01_01725</name>
</gene>
<dbReference type="EMBL" id="JBFCZG010000001">
    <property type="protein sequence ID" value="KAL3428216.1"/>
    <property type="molecule type" value="Genomic_DNA"/>
</dbReference>
<reference evidence="6 7" key="1">
    <citation type="submission" date="2024-06" db="EMBL/GenBank/DDBJ databases">
        <title>Complete genome of Phlyctema vagabunda strain 19-DSS-EL-015.</title>
        <authorList>
            <person name="Fiorenzani C."/>
        </authorList>
    </citation>
    <scope>NUCLEOTIDE SEQUENCE [LARGE SCALE GENOMIC DNA]</scope>
    <source>
        <strain evidence="6 7">19-DSS-EL-015</strain>
    </source>
</reference>
<evidence type="ECO:0000259" key="5">
    <source>
        <dbReference type="SMART" id="SM00485"/>
    </source>
</evidence>
<evidence type="ECO:0000256" key="3">
    <source>
        <dbReference type="SAM" id="MobiDB-lite"/>
    </source>
</evidence>
<dbReference type="Pfam" id="PF00752">
    <property type="entry name" value="XPG_N"/>
    <property type="match status" value="1"/>
</dbReference>
<dbReference type="Gene3D" id="3.40.50.1010">
    <property type="entry name" value="5'-nuclease"/>
    <property type="match status" value="2"/>
</dbReference>
<feature type="region of interest" description="Disordered" evidence="3">
    <location>
        <begin position="686"/>
        <end position="705"/>
    </location>
</feature>
<dbReference type="InterPro" id="IPR036279">
    <property type="entry name" value="5-3_exonuclease_C_sf"/>
</dbReference>
<evidence type="ECO:0000256" key="2">
    <source>
        <dbReference type="ARBA" id="ARBA00022801"/>
    </source>
</evidence>
<keyword evidence="2" id="KW-0378">Hydrolase</keyword>
<accession>A0ABR4PY80</accession>
<dbReference type="InterPro" id="IPR006086">
    <property type="entry name" value="XPG-I_dom"/>
</dbReference>
<feature type="domain" description="XPG N-terminal" evidence="5">
    <location>
        <begin position="1"/>
        <end position="101"/>
    </location>
</feature>
<evidence type="ECO:0000313" key="6">
    <source>
        <dbReference type="EMBL" id="KAL3428216.1"/>
    </source>
</evidence>
<dbReference type="InterPro" id="IPR041177">
    <property type="entry name" value="GEN1_C"/>
</dbReference>
<feature type="compositionally biased region" description="Acidic residues" evidence="3">
    <location>
        <begin position="420"/>
        <end position="435"/>
    </location>
</feature>
<organism evidence="6 7">
    <name type="scientific">Phlyctema vagabunda</name>
    <dbReference type="NCBI Taxonomy" id="108571"/>
    <lineage>
        <taxon>Eukaryota</taxon>
        <taxon>Fungi</taxon>
        <taxon>Dikarya</taxon>
        <taxon>Ascomycota</taxon>
        <taxon>Pezizomycotina</taxon>
        <taxon>Leotiomycetes</taxon>
        <taxon>Helotiales</taxon>
        <taxon>Dermateaceae</taxon>
        <taxon>Phlyctema</taxon>
    </lineage>
</organism>
<dbReference type="Pfam" id="PF00867">
    <property type="entry name" value="XPG_I"/>
    <property type="match status" value="1"/>
</dbReference>
<evidence type="ECO:0000259" key="4">
    <source>
        <dbReference type="SMART" id="SM00484"/>
    </source>
</evidence>
<sequence>MGIKGIYGEVGPGERVAFSKLAVEKFEQTGRPLRVAIDIAIWQFQIQSGRGGTNPAIRTFYFRLLRLLSLSIQPLFVFDGPHKPTFKRNKRVGTNGASLPNAASKQLLKLFGFPYHVAPGEAEAECALLQRQGIVDAVLSEDVDTLMFGCGLTFRNWSSEGPRGSKAPTHVSVYEAEATKKGKSGLDREGMILVALMSGGDYITAGIPGCGIKVACEAARAGFGKSLCRVSRSDLAAMNTWRENLAHEIQTNESKYFRVKHKALKIPENFPNKEVLGYYTHPVVSSESNIARLMVEVTWDEPVDIPGLRQWTVDTFDWKYTSGARKFIRGLAPALLVHKLRLRGDHRDSGFGDLILTADNEMQLVRSICGNRIHFSSDGIPELRVIYHPNDIVELDLDSEEDAQYDDKNEYGRDGLAPVLDDEDTIEPYVSDDADVGDRSESPRKRAPSQYDPTQPDKLWIPATWVRIGVPLKAEDYEESLRNPQKFLKQRAAEKRAAKKRGGMPTGAMDKFVKITKPTEVDTASSIAKVQKKSVPLTTQPQLPPVFLAPSLEEPRVCSQPTAASTIITVRRSGRTEESSTRSVAGTKGRTSTMLKSAAKSRVAETFKRSKNPWTQAQTSASSQPTALVTKYTCKSTTPLKVGSTRPSFPVQDLSVISLLSSPLNEASPEPALERYNSQSPIPSAISMRKRKSPSPSISIHSDGISEDEADGLHIAKSAPSRRNCSPRNITSRAASPDLPSVEAIAAPPPSLTTQEHKVLLSLSSSQGTSTAISRMKETVNGTAQRVGRKSKGKYYIARDSLPGAWKTVEGDMMEGRLEKGRAWRVSGVEMIDLSEDY</sequence>
<dbReference type="SUPFAM" id="SSF88723">
    <property type="entry name" value="PIN domain-like"/>
    <property type="match status" value="1"/>
</dbReference>
<comment type="caution">
    <text evidence="6">The sequence shown here is derived from an EMBL/GenBank/DDBJ whole genome shotgun (WGS) entry which is preliminary data.</text>
</comment>
<keyword evidence="7" id="KW-1185">Reference proteome</keyword>
<name>A0ABR4PY80_9HELO</name>
<proteinExistence type="predicted"/>